<name>A0A183EH54_9BILA</name>
<reference evidence="1 2" key="2">
    <citation type="submission" date="2018-11" db="EMBL/GenBank/DDBJ databases">
        <authorList>
            <consortium name="Pathogen Informatics"/>
        </authorList>
    </citation>
    <scope>NUCLEOTIDE SEQUENCE [LARGE SCALE GENOMIC DNA]</scope>
</reference>
<reference evidence="3" key="1">
    <citation type="submission" date="2016-06" db="UniProtKB">
        <authorList>
            <consortium name="WormBaseParasite"/>
        </authorList>
    </citation>
    <scope>IDENTIFICATION</scope>
</reference>
<gene>
    <name evidence="1" type="ORF">GPUH_LOCUS20295</name>
</gene>
<dbReference type="Gene3D" id="3.40.50.12780">
    <property type="entry name" value="N-terminal domain of ligase-like"/>
    <property type="match status" value="1"/>
</dbReference>
<evidence type="ECO:0000313" key="2">
    <source>
        <dbReference type="Proteomes" id="UP000271098"/>
    </source>
</evidence>
<evidence type="ECO:0000313" key="3">
    <source>
        <dbReference type="WBParaSite" id="GPUH_0002032001-mRNA-1"/>
    </source>
</evidence>
<proteinExistence type="predicted"/>
<dbReference type="Proteomes" id="UP000271098">
    <property type="component" value="Unassembled WGS sequence"/>
</dbReference>
<protein>
    <submittedName>
        <fullName evidence="3">AMP-binding domain-containing protein</fullName>
    </submittedName>
</protein>
<keyword evidence="2" id="KW-1185">Reference proteome</keyword>
<dbReference type="AlphaFoldDB" id="A0A183EH54"/>
<accession>A0A183EH54</accession>
<evidence type="ECO:0000313" key="1">
    <source>
        <dbReference type="EMBL" id="VDN35735.1"/>
    </source>
</evidence>
<sequence length="162" mass="18270">MSACRRKIPSKFPRFQAYSRIVAGPERIHESVLIRENELVEYPPDGSVTTMFELLQRAIVLTSDGDFIGEQSKNGIYKWISYSQFTLDREIQAFEASRKIGSALLQLGIGAGETSRVGVAGLNSARYIITQNALINYSIVIVPLYYNYNMEQLWLVDQAQLA</sequence>
<dbReference type="EMBL" id="UYRT01090143">
    <property type="protein sequence ID" value="VDN35735.1"/>
    <property type="molecule type" value="Genomic_DNA"/>
</dbReference>
<dbReference type="WBParaSite" id="GPUH_0002032001-mRNA-1">
    <property type="protein sequence ID" value="GPUH_0002032001-mRNA-1"/>
    <property type="gene ID" value="GPUH_0002032001"/>
</dbReference>
<dbReference type="InterPro" id="IPR042099">
    <property type="entry name" value="ANL_N_sf"/>
</dbReference>
<dbReference type="OrthoDB" id="5839150at2759"/>
<dbReference type="SUPFAM" id="SSF56801">
    <property type="entry name" value="Acetyl-CoA synthetase-like"/>
    <property type="match status" value="1"/>
</dbReference>
<organism evidence="3">
    <name type="scientific">Gongylonema pulchrum</name>
    <dbReference type="NCBI Taxonomy" id="637853"/>
    <lineage>
        <taxon>Eukaryota</taxon>
        <taxon>Metazoa</taxon>
        <taxon>Ecdysozoa</taxon>
        <taxon>Nematoda</taxon>
        <taxon>Chromadorea</taxon>
        <taxon>Rhabditida</taxon>
        <taxon>Spirurina</taxon>
        <taxon>Spiruromorpha</taxon>
        <taxon>Spiruroidea</taxon>
        <taxon>Gongylonematidae</taxon>
        <taxon>Gongylonema</taxon>
    </lineage>
</organism>